<feature type="domain" description="E2F/DP family winged-helix DNA-binding" evidence="10">
    <location>
        <begin position="143"/>
        <end position="225"/>
    </location>
</feature>
<keyword evidence="12" id="KW-1185">Reference proteome</keyword>
<feature type="domain" description="E2F/DP family winged-helix DNA-binding" evidence="10">
    <location>
        <begin position="12"/>
        <end position="77"/>
    </location>
</feature>
<name>A0A7I8LAR0_SPIIN</name>
<dbReference type="Proteomes" id="UP000663760">
    <property type="component" value="Chromosome 13"/>
</dbReference>
<evidence type="ECO:0000256" key="3">
    <source>
        <dbReference type="ARBA" id="ARBA00022491"/>
    </source>
</evidence>
<keyword evidence="6 9" id="KW-0804">Transcription</keyword>
<dbReference type="PANTHER" id="PTHR12081">
    <property type="entry name" value="TRANSCRIPTION FACTOR E2F"/>
    <property type="match status" value="1"/>
</dbReference>
<sequence>MEPESRGSKYSRKEKSLGLLCTNFMNLYDTNGVDLVCLDDAAGRLGVERRRIYDIVNVLESVGVLARKGKNRYTWIGLCGIPQALKNLKEEAMKETNGNRLPKPAPLVEYPDDEAEEDLSPRITGFGEDRTSHNSSIALGSNRREKSLGLFTQNFVKLFLVTDATVISLDEAAKLLFCDGYSSQIRNNVAKVRRLYDIANVLSSLSLIEKAHDSESRKPAFRWLGFNGKLQNAVTEAPGETSRQLSRRTFGSDITNIDTKKKKPTAVQRKSNVIKERNLTVQRQLQTPPSYVFGPFCPVRVDKKDKDPEVIHGKMNCDLETLTTSFHPHYHNQALSDLFAHYVEAWESWYFEVAHGVSDLSKKL</sequence>
<dbReference type="GO" id="GO:0000978">
    <property type="term" value="F:RNA polymerase II cis-regulatory region sequence-specific DNA binding"/>
    <property type="evidence" value="ECO:0007669"/>
    <property type="project" value="InterPro"/>
</dbReference>
<dbReference type="SUPFAM" id="SSF46785">
    <property type="entry name" value="Winged helix' DNA-binding domain"/>
    <property type="match status" value="2"/>
</dbReference>
<dbReference type="InterPro" id="IPR003316">
    <property type="entry name" value="E2F_WHTH_DNA-bd_dom"/>
</dbReference>
<dbReference type="FunFam" id="1.10.10.10:FF:000073">
    <property type="entry name" value="E2F transcription factor 8"/>
    <property type="match status" value="1"/>
</dbReference>
<dbReference type="Gene3D" id="1.10.10.10">
    <property type="entry name" value="Winged helix-like DNA-binding domain superfamily/Winged helix DNA-binding domain"/>
    <property type="match status" value="2"/>
</dbReference>
<evidence type="ECO:0000256" key="5">
    <source>
        <dbReference type="ARBA" id="ARBA00023125"/>
    </source>
</evidence>
<protein>
    <recommendedName>
        <fullName evidence="10">E2F/DP family winged-helix DNA-binding domain-containing protein</fullName>
    </recommendedName>
</protein>
<keyword evidence="8" id="KW-0131">Cell cycle</keyword>
<proteinExistence type="inferred from homology"/>
<keyword evidence="4 9" id="KW-0805">Transcription regulation</keyword>
<evidence type="ECO:0000256" key="6">
    <source>
        <dbReference type="ARBA" id="ARBA00023163"/>
    </source>
</evidence>
<keyword evidence="3" id="KW-0678">Repressor</keyword>
<evidence type="ECO:0000256" key="4">
    <source>
        <dbReference type="ARBA" id="ARBA00023015"/>
    </source>
</evidence>
<dbReference type="OrthoDB" id="5318at2759"/>
<dbReference type="InterPro" id="IPR015633">
    <property type="entry name" value="E2F"/>
</dbReference>
<evidence type="ECO:0000259" key="10">
    <source>
        <dbReference type="SMART" id="SM01372"/>
    </source>
</evidence>
<organism evidence="11 12">
    <name type="scientific">Spirodela intermedia</name>
    <name type="common">Intermediate duckweed</name>
    <dbReference type="NCBI Taxonomy" id="51605"/>
    <lineage>
        <taxon>Eukaryota</taxon>
        <taxon>Viridiplantae</taxon>
        <taxon>Streptophyta</taxon>
        <taxon>Embryophyta</taxon>
        <taxon>Tracheophyta</taxon>
        <taxon>Spermatophyta</taxon>
        <taxon>Magnoliopsida</taxon>
        <taxon>Liliopsida</taxon>
        <taxon>Araceae</taxon>
        <taxon>Lemnoideae</taxon>
        <taxon>Spirodela</taxon>
    </lineage>
</organism>
<comment type="similarity">
    <text evidence="2 9">Belongs to the E2F/DP family.</text>
</comment>
<accession>A0A7I8LAR0</accession>
<evidence type="ECO:0000256" key="2">
    <source>
        <dbReference type="ARBA" id="ARBA00010940"/>
    </source>
</evidence>
<evidence type="ECO:0000313" key="12">
    <source>
        <dbReference type="Proteomes" id="UP000663760"/>
    </source>
</evidence>
<evidence type="ECO:0000256" key="8">
    <source>
        <dbReference type="ARBA" id="ARBA00023306"/>
    </source>
</evidence>
<dbReference type="SMART" id="SM01372">
    <property type="entry name" value="E2F_TDP"/>
    <property type="match status" value="2"/>
</dbReference>
<keyword evidence="7 9" id="KW-0539">Nucleus</keyword>
<evidence type="ECO:0000256" key="7">
    <source>
        <dbReference type="ARBA" id="ARBA00023242"/>
    </source>
</evidence>
<evidence type="ECO:0000256" key="1">
    <source>
        <dbReference type="ARBA" id="ARBA00004123"/>
    </source>
</evidence>
<comment type="subcellular location">
    <subcellularLocation>
        <location evidence="1 9">Nucleus</location>
    </subcellularLocation>
</comment>
<reference evidence="11" key="1">
    <citation type="submission" date="2020-02" db="EMBL/GenBank/DDBJ databases">
        <authorList>
            <person name="Scholz U."/>
            <person name="Mascher M."/>
            <person name="Fiebig A."/>
        </authorList>
    </citation>
    <scope>NUCLEOTIDE SEQUENCE</scope>
</reference>
<dbReference type="AlphaFoldDB" id="A0A7I8LAR0"/>
<dbReference type="GO" id="GO:0000981">
    <property type="term" value="F:DNA-binding transcription factor activity, RNA polymerase II-specific"/>
    <property type="evidence" value="ECO:0007669"/>
    <property type="project" value="TreeGrafter"/>
</dbReference>
<dbReference type="Pfam" id="PF02319">
    <property type="entry name" value="WHD_E2F_TDP"/>
    <property type="match status" value="2"/>
</dbReference>
<dbReference type="GO" id="GO:0090575">
    <property type="term" value="C:RNA polymerase II transcription regulator complex"/>
    <property type="evidence" value="ECO:0007669"/>
    <property type="project" value="TreeGrafter"/>
</dbReference>
<evidence type="ECO:0000313" key="11">
    <source>
        <dbReference type="EMBL" id="CAA7407079.1"/>
    </source>
</evidence>
<dbReference type="PANTHER" id="PTHR12081:SF7">
    <property type="entry name" value="TRANSCRIPTION FACTOR EFL-3"/>
    <property type="match status" value="1"/>
</dbReference>
<dbReference type="EMBL" id="LR746276">
    <property type="protein sequence ID" value="CAA7407079.1"/>
    <property type="molecule type" value="Genomic_DNA"/>
</dbReference>
<gene>
    <name evidence="11" type="ORF">SI8410_13017757</name>
</gene>
<dbReference type="FunFam" id="1.10.10.10:FF:000295">
    <property type="entry name" value="E2F transcription factor-like E2FE"/>
    <property type="match status" value="1"/>
</dbReference>
<evidence type="ECO:0000256" key="9">
    <source>
        <dbReference type="RuleBase" id="RU003796"/>
    </source>
</evidence>
<dbReference type="InterPro" id="IPR036388">
    <property type="entry name" value="WH-like_DNA-bd_sf"/>
</dbReference>
<dbReference type="InterPro" id="IPR036390">
    <property type="entry name" value="WH_DNA-bd_sf"/>
</dbReference>
<keyword evidence="5 9" id="KW-0238">DNA-binding</keyword>